<protein>
    <submittedName>
        <fullName evidence="1">Uncharacterized protein</fullName>
    </submittedName>
</protein>
<dbReference type="Proteomes" id="UP000198775">
    <property type="component" value="Unassembled WGS sequence"/>
</dbReference>
<accession>A0A1H8RZU4</accession>
<name>A0A1H8RZU4_9EURY</name>
<keyword evidence="2" id="KW-1185">Reference proteome</keyword>
<sequence length="120" mass="12933">MVTQLDSYGFEDLRTYIQNNWAFIAVIDDASNEALRWDVAANANASWSSGPGSNPLTAELTVTGQDVIDAGGSLPITLTGTESYKSSSATTRTTHDPWSDATLEVAEDEVVISHNFRLPP</sequence>
<dbReference type="EMBL" id="FOCX01000017">
    <property type="protein sequence ID" value="SEO71930.1"/>
    <property type="molecule type" value="Genomic_DNA"/>
</dbReference>
<dbReference type="AlphaFoldDB" id="A0A1H8RZU4"/>
<reference evidence="2" key="1">
    <citation type="submission" date="2016-10" db="EMBL/GenBank/DDBJ databases">
        <authorList>
            <person name="Varghese N."/>
            <person name="Submissions S."/>
        </authorList>
    </citation>
    <scope>NUCLEOTIDE SEQUENCE [LARGE SCALE GENOMIC DNA]</scope>
    <source>
        <strain evidence="2">IBRC-M 10043</strain>
    </source>
</reference>
<gene>
    <name evidence="1" type="ORF">SAMN05216388_101797</name>
</gene>
<proteinExistence type="predicted"/>
<evidence type="ECO:0000313" key="2">
    <source>
        <dbReference type="Proteomes" id="UP000198775"/>
    </source>
</evidence>
<organism evidence="1 2">
    <name type="scientific">Halorientalis persicus</name>
    <dbReference type="NCBI Taxonomy" id="1367881"/>
    <lineage>
        <taxon>Archaea</taxon>
        <taxon>Methanobacteriati</taxon>
        <taxon>Methanobacteriota</taxon>
        <taxon>Stenosarchaea group</taxon>
        <taxon>Halobacteria</taxon>
        <taxon>Halobacteriales</taxon>
        <taxon>Haloarculaceae</taxon>
        <taxon>Halorientalis</taxon>
    </lineage>
</organism>
<evidence type="ECO:0000313" key="1">
    <source>
        <dbReference type="EMBL" id="SEO71930.1"/>
    </source>
</evidence>